<dbReference type="InterPro" id="IPR032675">
    <property type="entry name" value="LRR_dom_sf"/>
</dbReference>
<dbReference type="InterPro" id="IPR001611">
    <property type="entry name" value="Leu-rich_rpt"/>
</dbReference>
<dbReference type="PANTHER" id="PTHR45842">
    <property type="entry name" value="SYNAPTIC ADHESION-LIKE MOLECULE SALM"/>
    <property type="match status" value="1"/>
</dbReference>
<evidence type="ECO:0000256" key="1">
    <source>
        <dbReference type="ARBA" id="ARBA00022614"/>
    </source>
</evidence>
<reference evidence="5" key="1">
    <citation type="submission" date="2021-03" db="EMBL/GenBank/DDBJ databases">
        <title>Chromosome level genome of the anhydrobiotic midge Polypedilum vanderplanki.</title>
        <authorList>
            <person name="Yoshida Y."/>
            <person name="Kikawada T."/>
            <person name="Gusev O."/>
        </authorList>
    </citation>
    <scope>NUCLEOTIDE SEQUENCE</scope>
    <source>
        <strain evidence="5">NIAS01</strain>
        <tissue evidence="5">Whole body or cell culture</tissue>
    </source>
</reference>
<evidence type="ECO:0000256" key="4">
    <source>
        <dbReference type="ARBA" id="ARBA00023180"/>
    </source>
</evidence>
<dbReference type="SMART" id="SM00369">
    <property type="entry name" value="LRR_TYP"/>
    <property type="match status" value="6"/>
</dbReference>
<dbReference type="Proteomes" id="UP001107558">
    <property type="component" value="Chromosome 4"/>
</dbReference>
<evidence type="ECO:0000313" key="6">
    <source>
        <dbReference type="Proteomes" id="UP001107558"/>
    </source>
</evidence>
<dbReference type="Pfam" id="PF13855">
    <property type="entry name" value="LRR_8"/>
    <property type="match status" value="2"/>
</dbReference>
<dbReference type="SUPFAM" id="SSF52058">
    <property type="entry name" value="L domain-like"/>
    <property type="match status" value="1"/>
</dbReference>
<gene>
    <name evidence="5" type="ORF">PVAND_015871</name>
</gene>
<accession>A0A9J6BDW7</accession>
<dbReference type="PROSITE" id="PS51450">
    <property type="entry name" value="LRR"/>
    <property type="match status" value="3"/>
</dbReference>
<dbReference type="GO" id="GO:0016020">
    <property type="term" value="C:membrane"/>
    <property type="evidence" value="ECO:0007669"/>
    <property type="project" value="UniProtKB-SubCell"/>
</dbReference>
<organism evidence="5 6">
    <name type="scientific">Polypedilum vanderplanki</name>
    <name type="common">Sleeping chironomid midge</name>
    <dbReference type="NCBI Taxonomy" id="319348"/>
    <lineage>
        <taxon>Eukaryota</taxon>
        <taxon>Metazoa</taxon>
        <taxon>Ecdysozoa</taxon>
        <taxon>Arthropoda</taxon>
        <taxon>Hexapoda</taxon>
        <taxon>Insecta</taxon>
        <taxon>Pterygota</taxon>
        <taxon>Neoptera</taxon>
        <taxon>Endopterygota</taxon>
        <taxon>Diptera</taxon>
        <taxon>Nematocera</taxon>
        <taxon>Chironomoidea</taxon>
        <taxon>Chironomidae</taxon>
        <taxon>Chironominae</taxon>
        <taxon>Polypedilum</taxon>
        <taxon>Polypedilum</taxon>
    </lineage>
</organism>
<keyword evidence="6" id="KW-1185">Reference proteome</keyword>
<dbReference type="PANTHER" id="PTHR45842:SF12">
    <property type="entry name" value="KEKKON 5, ISOFORM A"/>
    <property type="match status" value="1"/>
</dbReference>
<dbReference type="Gene3D" id="3.80.10.10">
    <property type="entry name" value="Ribonuclease Inhibitor"/>
    <property type="match status" value="1"/>
</dbReference>
<dbReference type="InterPro" id="IPR050467">
    <property type="entry name" value="LRFN"/>
</dbReference>
<name>A0A9J6BDW7_POLVA</name>
<dbReference type="AlphaFoldDB" id="A0A9J6BDW7"/>
<dbReference type="EMBL" id="JADBJN010000004">
    <property type="protein sequence ID" value="KAG5667906.1"/>
    <property type="molecule type" value="Genomic_DNA"/>
</dbReference>
<dbReference type="InterPro" id="IPR003591">
    <property type="entry name" value="Leu-rich_rpt_typical-subtyp"/>
</dbReference>
<keyword evidence="4" id="KW-0325">Glycoprotein</keyword>
<keyword evidence="3" id="KW-0677">Repeat</keyword>
<protein>
    <submittedName>
        <fullName evidence="5">Uncharacterized protein</fullName>
    </submittedName>
</protein>
<comment type="caution">
    <text evidence="5">The sequence shown here is derived from an EMBL/GenBank/DDBJ whole genome shotgun (WGS) entry which is preliminary data.</text>
</comment>
<evidence type="ECO:0000256" key="2">
    <source>
        <dbReference type="ARBA" id="ARBA00022729"/>
    </source>
</evidence>
<keyword evidence="1" id="KW-0433">Leucine-rich repeat</keyword>
<proteinExistence type="predicted"/>
<sequence>MKCEAFNWKIRDKNFKISMSEEHNIKILSVENQTINFLPHNLKIFHKLEELNFKNNEMKEIGQKKFAGLEKLKTLKIIQNNLTEISSDNFVDLKNLENLNLRNNKIAKIHPNAFLTLENLKILQLDENKLTEIDEKIFIGNRKLQKVTMSTNFIKELSILTFQKLPNLLEVRFHANELQALSGKIFETNRNLRKIDFSNNKLEVIESDIFQNLYKLTEVDFEWNLCVNYSKSMNHSVLENIFKECCQPNMHFKYKWLLETNKILKDENEGFKKILGIISSKNEENETKIEETKEEDENSEDIVSEINIEYPEGFEKNETKTYEDSKVTERNVIIEQTSKTTETSKTPTDPKENFSNCDMDEFQKNCIKSFEAEYDEVEEVKEIEEPNSDAPTIANLEETTTMKTSENEICNSEVPLCNDDQTCVAVGEDDFKCVKKLP</sequence>
<dbReference type="OrthoDB" id="27267at2759"/>
<keyword evidence="2" id="KW-0732">Signal</keyword>
<evidence type="ECO:0000256" key="3">
    <source>
        <dbReference type="ARBA" id="ARBA00022737"/>
    </source>
</evidence>
<evidence type="ECO:0000313" key="5">
    <source>
        <dbReference type="EMBL" id="KAG5667906.1"/>
    </source>
</evidence>